<evidence type="ECO:0000256" key="3">
    <source>
        <dbReference type="ARBA" id="ARBA00022475"/>
    </source>
</evidence>
<feature type="transmembrane region" description="Helical" evidence="7">
    <location>
        <begin position="220"/>
        <end position="238"/>
    </location>
</feature>
<accession>A0A543NEC4</accession>
<keyword evidence="10" id="KW-1185">Reference proteome</keyword>
<dbReference type="InterPro" id="IPR044049">
    <property type="entry name" value="EccD_transm"/>
</dbReference>
<dbReference type="InterPro" id="IPR024962">
    <property type="entry name" value="YukD-like"/>
</dbReference>
<reference evidence="9 10" key="1">
    <citation type="submission" date="2019-06" db="EMBL/GenBank/DDBJ databases">
        <title>Sequencing the genomes of 1000 actinobacteria strains.</title>
        <authorList>
            <person name="Klenk H.-P."/>
        </authorList>
    </citation>
    <scope>NUCLEOTIDE SEQUENCE [LARGE SCALE GENOMIC DNA]</scope>
    <source>
        <strain evidence="9 10">DSM 45015</strain>
    </source>
</reference>
<dbReference type="OrthoDB" id="3326149at2"/>
<proteinExistence type="inferred from homology"/>
<evidence type="ECO:0000256" key="7">
    <source>
        <dbReference type="SAM" id="Phobius"/>
    </source>
</evidence>
<organism evidence="9 10">
    <name type="scientific">Haloactinospora alba</name>
    <dbReference type="NCBI Taxonomy" id="405555"/>
    <lineage>
        <taxon>Bacteria</taxon>
        <taxon>Bacillati</taxon>
        <taxon>Actinomycetota</taxon>
        <taxon>Actinomycetes</taxon>
        <taxon>Streptosporangiales</taxon>
        <taxon>Nocardiopsidaceae</taxon>
        <taxon>Haloactinospora</taxon>
    </lineage>
</organism>
<feature type="domain" description="EccD-like transmembrane" evidence="8">
    <location>
        <begin position="113"/>
        <end position="437"/>
    </location>
</feature>
<feature type="transmembrane region" description="Helical" evidence="7">
    <location>
        <begin position="168"/>
        <end position="188"/>
    </location>
</feature>
<dbReference type="RefSeq" id="WP_141921460.1">
    <property type="nucleotide sequence ID" value="NZ_VFQC01000001.1"/>
</dbReference>
<comment type="caution">
    <text evidence="9">The sequence shown here is derived from an EMBL/GenBank/DDBJ whole genome shotgun (WGS) entry which is preliminary data.</text>
</comment>
<dbReference type="InterPro" id="IPR006707">
    <property type="entry name" value="T7SS_EccD"/>
</dbReference>
<feature type="transmembrane region" description="Helical" evidence="7">
    <location>
        <begin position="353"/>
        <end position="371"/>
    </location>
</feature>
<dbReference type="GO" id="GO:0005886">
    <property type="term" value="C:plasma membrane"/>
    <property type="evidence" value="ECO:0007669"/>
    <property type="project" value="UniProtKB-SubCell"/>
</dbReference>
<protein>
    <submittedName>
        <fullName evidence="9">Type VII secretion integral membrane protein EccD</fullName>
    </submittedName>
</protein>
<feature type="transmembrane region" description="Helical" evidence="7">
    <location>
        <begin position="114"/>
        <end position="134"/>
    </location>
</feature>
<evidence type="ECO:0000313" key="10">
    <source>
        <dbReference type="Proteomes" id="UP000317422"/>
    </source>
</evidence>
<dbReference type="NCBIfam" id="TIGR03920">
    <property type="entry name" value="T7SS_EccD"/>
    <property type="match status" value="1"/>
</dbReference>
<evidence type="ECO:0000313" key="9">
    <source>
        <dbReference type="EMBL" id="TQN30182.1"/>
    </source>
</evidence>
<dbReference type="AlphaFoldDB" id="A0A543NEC4"/>
<feature type="transmembrane region" description="Helical" evidence="7">
    <location>
        <begin position="140"/>
        <end position="161"/>
    </location>
</feature>
<gene>
    <name evidence="9" type="ORF">FHX37_0043</name>
</gene>
<dbReference type="EMBL" id="VFQC01000001">
    <property type="protein sequence ID" value="TQN30182.1"/>
    <property type="molecule type" value="Genomic_DNA"/>
</dbReference>
<feature type="transmembrane region" description="Helical" evidence="7">
    <location>
        <begin position="301"/>
        <end position="318"/>
    </location>
</feature>
<evidence type="ECO:0000256" key="1">
    <source>
        <dbReference type="ARBA" id="ARBA00004651"/>
    </source>
</evidence>
<name>A0A543NEC4_9ACTN</name>
<evidence type="ECO:0000256" key="5">
    <source>
        <dbReference type="ARBA" id="ARBA00022989"/>
    </source>
</evidence>
<feature type="transmembrane region" description="Helical" evidence="7">
    <location>
        <begin position="377"/>
        <end position="398"/>
    </location>
</feature>
<keyword evidence="5 7" id="KW-1133">Transmembrane helix</keyword>
<keyword evidence="6 7" id="KW-0472">Membrane</keyword>
<evidence type="ECO:0000256" key="6">
    <source>
        <dbReference type="ARBA" id="ARBA00023136"/>
    </source>
</evidence>
<dbReference type="Gene3D" id="3.10.20.90">
    <property type="entry name" value="Phosphatidylinositol 3-kinase Catalytic Subunit, Chain A, domain 1"/>
    <property type="match status" value="1"/>
</dbReference>
<dbReference type="Pfam" id="PF08817">
    <property type="entry name" value="YukD"/>
    <property type="match status" value="1"/>
</dbReference>
<feature type="transmembrane region" description="Helical" evidence="7">
    <location>
        <begin position="244"/>
        <end position="264"/>
    </location>
</feature>
<keyword evidence="4 7" id="KW-0812">Transmembrane</keyword>
<dbReference type="Pfam" id="PF19053">
    <property type="entry name" value="EccD"/>
    <property type="match status" value="1"/>
</dbReference>
<feature type="transmembrane region" description="Helical" evidence="7">
    <location>
        <begin position="194"/>
        <end position="213"/>
    </location>
</feature>
<comment type="subcellular location">
    <subcellularLocation>
        <location evidence="1">Cell membrane</location>
        <topology evidence="1">Multi-pass membrane protein</topology>
    </subcellularLocation>
</comment>
<evidence type="ECO:0000259" key="8">
    <source>
        <dbReference type="Pfam" id="PF19053"/>
    </source>
</evidence>
<feature type="transmembrane region" description="Helical" evidence="7">
    <location>
        <begin position="418"/>
        <end position="437"/>
    </location>
</feature>
<sequence>MTTWSRVTLVGERHKVDAVVPAEEPVGTLMPDVLRMLDEPVRNPATPLHLTTAAGDLLDGGATLSGRGVPDGATLRLTRGDDPLPAPVVHEVPEAVGTALDGAPGQWGPAAARWSAGAATGVLLVVLAAVVWGATGNAPGMVATAALGVLAVAFGAVLGGFWRAALGIALSVSGGAVLCLAVWFAADLYAWPEWGRWCGAALVAAAVVLLLGATSRLGRGGLVGGGVALLLAVLWTAASAAGLGFSGAAAVSVVACVVLLGLVLRLALTFSGLTVLDDRRSDGAEVASSDARAALADTHRGMVVSVTAVGVSAVATGVGLASDLTGWTAALAALFAVVLGSRSRMFPLTLEKAPLLAAALAVVAGLAVATADHAPWGVWAACGLLLGCLAVPLGVLAVDPPPHVRARLRRGADRVEAVAVVAIVPVAIGVFGTYQRLLATF</sequence>
<keyword evidence="3" id="KW-1003">Cell membrane</keyword>
<comment type="similarity">
    <text evidence="2">Belongs to the EccD/Snm4 family.</text>
</comment>
<evidence type="ECO:0000256" key="2">
    <source>
        <dbReference type="ARBA" id="ARBA00006162"/>
    </source>
</evidence>
<feature type="transmembrane region" description="Helical" evidence="7">
    <location>
        <begin position="324"/>
        <end position="341"/>
    </location>
</feature>
<evidence type="ECO:0000256" key="4">
    <source>
        <dbReference type="ARBA" id="ARBA00022692"/>
    </source>
</evidence>
<dbReference type="Proteomes" id="UP000317422">
    <property type="component" value="Unassembled WGS sequence"/>
</dbReference>